<dbReference type="InterPro" id="IPR043132">
    <property type="entry name" value="BCAT-like_C"/>
</dbReference>
<keyword evidence="2" id="KW-1185">Reference proteome</keyword>
<dbReference type="GO" id="GO:0003824">
    <property type="term" value="F:catalytic activity"/>
    <property type="evidence" value="ECO:0007669"/>
    <property type="project" value="InterPro"/>
</dbReference>
<dbReference type="AlphaFoldDB" id="A0A4Z1SXP8"/>
<proteinExistence type="predicted"/>
<dbReference type="Pfam" id="PF01063">
    <property type="entry name" value="Aminotran_4"/>
    <property type="match status" value="1"/>
</dbReference>
<organism evidence="1 2">
    <name type="scientific">Giardia muris</name>
    <dbReference type="NCBI Taxonomy" id="5742"/>
    <lineage>
        <taxon>Eukaryota</taxon>
        <taxon>Metamonada</taxon>
        <taxon>Diplomonadida</taxon>
        <taxon>Hexamitidae</taxon>
        <taxon>Giardiinae</taxon>
        <taxon>Giardia</taxon>
    </lineage>
</organism>
<dbReference type="SUPFAM" id="SSF56752">
    <property type="entry name" value="D-aminoacid aminotransferase-like PLP-dependent enzymes"/>
    <property type="match status" value="1"/>
</dbReference>
<dbReference type="PANTHER" id="PTHR47703:SF2">
    <property type="entry name" value="D-AMINOACID AMINOTRANSFERASE-LIKE PLP-DEPENDENT ENZYMES SUPERFAMILY PROTEIN"/>
    <property type="match status" value="1"/>
</dbReference>
<accession>A0A4Z1SXP8</accession>
<comment type="caution">
    <text evidence="1">The sequence shown here is derived from an EMBL/GenBank/DDBJ whole genome shotgun (WGS) entry which is preliminary data.</text>
</comment>
<gene>
    <name evidence="1" type="ORF">GMRT_12701</name>
</gene>
<dbReference type="InterPro" id="IPR036038">
    <property type="entry name" value="Aminotransferase-like"/>
</dbReference>
<sequence length="289" mass="32501">MLIYSAETCTETSQTAKELLLGTDVGAYTTMRTVTRQGIFRLGQHVDRLYSSILAITQPEYISKHKVCISDMTTLQKRLKVEYSKQSLRSQIIIATRCILKHVEGDARIYVRVNPFVAKDHILIFGERLPMLSECGRGIIADGLRNTPSTKDLSWAHERQTLERLLGPGVDEVLLTHDGLVSEGLSSNFFVIRKGVVYTAPVGAVLAGTMRETILKILKTESIPLREETPRLSEYTNWDECFISSTSRGILPFSALEYQGQEHCYDIDLSGKLGKLLLEQLLRDSESIY</sequence>
<protein>
    <submittedName>
        <fullName evidence="1">PyridoxaL 5'-phosphate dependent protein</fullName>
    </submittedName>
</protein>
<evidence type="ECO:0000313" key="2">
    <source>
        <dbReference type="Proteomes" id="UP000315496"/>
    </source>
</evidence>
<dbReference type="Gene3D" id="3.20.10.10">
    <property type="entry name" value="D-amino Acid Aminotransferase, subunit A, domain 2"/>
    <property type="match status" value="1"/>
</dbReference>
<dbReference type="VEuPathDB" id="GiardiaDB:GMRT_12701"/>
<reference evidence="1 2" key="1">
    <citation type="submission" date="2019-05" db="EMBL/GenBank/DDBJ databases">
        <title>The compact genome of Giardia muris reveals important steps in the evolution of intestinal protozoan parasites.</title>
        <authorList>
            <person name="Xu F."/>
            <person name="Jimenez-Gonzalez A."/>
            <person name="Einarsson E."/>
            <person name="Astvaldsson A."/>
            <person name="Peirasmaki D."/>
            <person name="Eckmann L."/>
            <person name="Andersson J.O."/>
            <person name="Svard S.G."/>
            <person name="Jerlstrom-Hultqvist J."/>
        </authorList>
    </citation>
    <scope>NUCLEOTIDE SEQUENCE [LARGE SCALE GENOMIC DNA]</scope>
    <source>
        <strain evidence="1 2">Roberts-Thomson</strain>
    </source>
</reference>
<dbReference type="PANTHER" id="PTHR47703">
    <property type="entry name" value="D-AMINOACID AMINOTRANSFERASE-LIKE PLP-DEPENDENT ENZYMES SUPERFAMILY PROTEIN"/>
    <property type="match status" value="1"/>
</dbReference>
<evidence type="ECO:0000313" key="1">
    <source>
        <dbReference type="EMBL" id="TNJ30494.1"/>
    </source>
</evidence>
<dbReference type="InterPro" id="IPR001544">
    <property type="entry name" value="Aminotrans_IV"/>
</dbReference>
<dbReference type="Proteomes" id="UP000315496">
    <property type="component" value="Chromosome 1"/>
</dbReference>
<dbReference type="OrthoDB" id="59470at2759"/>
<name>A0A4Z1SXP8_GIAMU</name>
<dbReference type="EMBL" id="VDLU01000001">
    <property type="protein sequence ID" value="TNJ30494.1"/>
    <property type="molecule type" value="Genomic_DNA"/>
</dbReference>